<dbReference type="EMBL" id="CAEKDK010000008">
    <property type="protein sequence ID" value="CAB4289294.1"/>
    <property type="molecule type" value="Genomic_DNA"/>
</dbReference>
<dbReference type="Proteomes" id="UP000507245">
    <property type="component" value="Unassembled WGS sequence"/>
</dbReference>
<dbReference type="GO" id="GO:0000105">
    <property type="term" value="P:L-histidine biosynthetic process"/>
    <property type="evidence" value="ECO:0007669"/>
    <property type="project" value="InterPro"/>
</dbReference>
<evidence type="ECO:0000313" key="2">
    <source>
        <dbReference type="EMBL" id="CAB4289294.1"/>
    </source>
</evidence>
<organism evidence="2 4">
    <name type="scientific">Prunus armeniaca</name>
    <name type="common">Apricot</name>
    <name type="synonym">Armeniaca vulgaris</name>
    <dbReference type="NCBI Taxonomy" id="36596"/>
    <lineage>
        <taxon>Eukaryota</taxon>
        <taxon>Viridiplantae</taxon>
        <taxon>Streptophyta</taxon>
        <taxon>Embryophyta</taxon>
        <taxon>Tracheophyta</taxon>
        <taxon>Spermatophyta</taxon>
        <taxon>Magnoliopsida</taxon>
        <taxon>eudicotyledons</taxon>
        <taxon>Gunneridae</taxon>
        <taxon>Pentapetalae</taxon>
        <taxon>rosids</taxon>
        <taxon>fabids</taxon>
        <taxon>Rosales</taxon>
        <taxon>Rosaceae</taxon>
        <taxon>Amygdaloideae</taxon>
        <taxon>Amygdaleae</taxon>
        <taxon>Prunus</taxon>
    </lineage>
</organism>
<dbReference type="EMBL" id="CAEKKB010000008">
    <property type="protein sequence ID" value="CAB4319616.1"/>
    <property type="molecule type" value="Genomic_DNA"/>
</dbReference>
<dbReference type="AlphaFoldDB" id="A0A6J5VN86"/>
<reference evidence="5" key="1">
    <citation type="journal article" date="2020" name="Genome Biol.">
        <title>Gamete binning: chromosome-level and haplotype-resolved genome assembly enabled by high-throughput single-cell sequencing of gamete genomes.</title>
        <authorList>
            <person name="Campoy J.A."/>
            <person name="Sun H."/>
            <person name="Goel M."/>
            <person name="Jiao W.-B."/>
            <person name="Folz-Donahue K."/>
            <person name="Wang N."/>
            <person name="Rubio M."/>
            <person name="Liu C."/>
            <person name="Kukat C."/>
            <person name="Ruiz D."/>
            <person name="Huettel B."/>
            <person name="Schneeberger K."/>
        </authorList>
    </citation>
    <scope>NUCLEOTIDE SEQUENCE [LARGE SCALE GENOMIC DNA]</scope>
    <source>
        <strain evidence="5">cv. Rojo Pasion</strain>
    </source>
</reference>
<dbReference type="GO" id="GO:0005737">
    <property type="term" value="C:cytoplasm"/>
    <property type="evidence" value="ECO:0007669"/>
    <property type="project" value="TreeGrafter"/>
</dbReference>
<gene>
    <name evidence="2" type="ORF">CURHAP_LOCUS47865</name>
    <name evidence="3" type="ORF">ORAREDHAP_LOCUS47120</name>
</gene>
<evidence type="ECO:0000313" key="3">
    <source>
        <dbReference type="EMBL" id="CAB4319616.1"/>
    </source>
</evidence>
<evidence type="ECO:0000313" key="4">
    <source>
        <dbReference type="Proteomes" id="UP000507222"/>
    </source>
</evidence>
<comment type="similarity">
    <text evidence="1">Belongs to the HisA/HisF family.</text>
</comment>
<dbReference type="OrthoDB" id="446074at2759"/>
<dbReference type="PANTHER" id="PTHR43090">
    <property type="entry name" value="1-(5-PHOSPHORIBOSYL)-5-[(5-PHOSPHORIBOSYLAMINO)METHYLIDENEAMINO] IMIDAZOLE-4-CARBOXAMIDE ISOMERASE"/>
    <property type="match status" value="1"/>
</dbReference>
<protein>
    <submittedName>
        <fullName evidence="2">Uncharacterized protein</fullName>
    </submittedName>
</protein>
<dbReference type="GO" id="GO:0000162">
    <property type="term" value="P:L-tryptophan biosynthetic process"/>
    <property type="evidence" value="ECO:0007669"/>
    <property type="project" value="TreeGrafter"/>
</dbReference>
<keyword evidence="5" id="KW-1185">Reference proteome</keyword>
<reference evidence="2 4" key="2">
    <citation type="submission" date="2020-05" db="EMBL/GenBank/DDBJ databases">
        <authorList>
            <person name="Campoy J."/>
            <person name="Schneeberger K."/>
            <person name="Spophaly S."/>
        </authorList>
    </citation>
    <scope>NUCLEOTIDE SEQUENCE [LARGE SCALE GENOMIC DNA]</scope>
    <source>
        <strain evidence="2">PruArmRojPasFocal</strain>
    </source>
</reference>
<evidence type="ECO:0000313" key="5">
    <source>
        <dbReference type="Proteomes" id="UP000507245"/>
    </source>
</evidence>
<dbReference type="GO" id="GO:0003949">
    <property type="term" value="F:1-(5-phosphoribosyl)-5-[(5-phosphoribosylamino)methylideneamino]imidazole-4-carboxamide isomerase activity"/>
    <property type="evidence" value="ECO:0007669"/>
    <property type="project" value="InterPro"/>
</dbReference>
<evidence type="ECO:0000256" key="1">
    <source>
        <dbReference type="ARBA" id="ARBA00009667"/>
    </source>
</evidence>
<dbReference type="InterPro" id="IPR013785">
    <property type="entry name" value="Aldolase_TIM"/>
</dbReference>
<dbReference type="InterPro" id="IPR044524">
    <property type="entry name" value="Isoase_HisA-like"/>
</dbReference>
<dbReference type="PANTHER" id="PTHR43090:SF2">
    <property type="entry name" value="1-(5-PHOSPHORIBOSYL)-5-[(5-PHOSPHORIBOSYLAMINO)METHYLIDENEAMINO] IMIDAZOLE-4-CARBOXAMIDE ISOMERASE"/>
    <property type="match status" value="1"/>
</dbReference>
<dbReference type="Gene3D" id="3.20.20.70">
    <property type="entry name" value="Aldolase class I"/>
    <property type="match status" value="1"/>
</dbReference>
<dbReference type="Proteomes" id="UP000507222">
    <property type="component" value="Unassembled WGS sequence"/>
</dbReference>
<proteinExistence type="inferred from homology"/>
<accession>A0A6J5VN86</accession>
<sequence length="69" mass="8121">MKLSISRLGRLKDLVSIVGKKRLEGKYAIVTDRWQKFSDVYLDEEILDFLANYADEFLVYGVDVEEKKY</sequence>
<name>A0A6J5VN86_PRUAR</name>